<dbReference type="InterPro" id="IPR002104">
    <property type="entry name" value="Integrase_catalytic"/>
</dbReference>
<dbReference type="SUPFAM" id="SSF56349">
    <property type="entry name" value="DNA breaking-rejoining enzymes"/>
    <property type="match status" value="1"/>
</dbReference>
<gene>
    <name evidence="5" type="ORF">J4035_05635</name>
</gene>
<comment type="caution">
    <text evidence="5">The sequence shown here is derived from an EMBL/GenBank/DDBJ whole genome shotgun (WGS) entry which is preliminary data.</text>
</comment>
<dbReference type="EMBL" id="JAGFBM010000001">
    <property type="protein sequence ID" value="MBO3084113.1"/>
    <property type="molecule type" value="Genomic_DNA"/>
</dbReference>
<evidence type="ECO:0000256" key="3">
    <source>
        <dbReference type="ARBA" id="ARBA00023172"/>
    </source>
</evidence>
<dbReference type="PANTHER" id="PTHR30349:SF41">
    <property type="entry name" value="INTEGRASE_RECOMBINASE PROTEIN MJ0367-RELATED"/>
    <property type="match status" value="1"/>
</dbReference>
<dbReference type="Pfam" id="PF00589">
    <property type="entry name" value="Phage_integrase"/>
    <property type="match status" value="1"/>
</dbReference>
<comment type="similarity">
    <text evidence="1">Belongs to the 'phage' integrase family.</text>
</comment>
<organism evidence="5 6">
    <name type="scientific">Cellulomonas fengjieae</name>
    <dbReference type="NCBI Taxonomy" id="2819978"/>
    <lineage>
        <taxon>Bacteria</taxon>
        <taxon>Bacillati</taxon>
        <taxon>Actinomycetota</taxon>
        <taxon>Actinomycetes</taxon>
        <taxon>Micrococcales</taxon>
        <taxon>Cellulomonadaceae</taxon>
        <taxon>Cellulomonas</taxon>
    </lineage>
</organism>
<keyword evidence="2" id="KW-0238">DNA-binding</keyword>
<proteinExistence type="inferred from homology"/>
<evidence type="ECO:0000259" key="4">
    <source>
        <dbReference type="PROSITE" id="PS51898"/>
    </source>
</evidence>
<accession>A0ABS3SED1</accession>
<feature type="domain" description="Tyr recombinase" evidence="4">
    <location>
        <begin position="112"/>
        <end position="294"/>
    </location>
</feature>
<protein>
    <submittedName>
        <fullName evidence="5">Site-specific integrase</fullName>
    </submittedName>
</protein>
<keyword evidence="6" id="KW-1185">Reference proteome</keyword>
<dbReference type="CDD" id="cd00397">
    <property type="entry name" value="DNA_BRE_C"/>
    <property type="match status" value="1"/>
</dbReference>
<evidence type="ECO:0000256" key="2">
    <source>
        <dbReference type="ARBA" id="ARBA00023125"/>
    </source>
</evidence>
<dbReference type="RefSeq" id="WP_208288951.1">
    <property type="nucleotide sequence ID" value="NZ_CP074404.1"/>
</dbReference>
<dbReference type="InterPro" id="IPR013762">
    <property type="entry name" value="Integrase-like_cat_sf"/>
</dbReference>
<dbReference type="InterPro" id="IPR011010">
    <property type="entry name" value="DNA_brk_join_enz"/>
</dbReference>
<dbReference type="PANTHER" id="PTHR30349">
    <property type="entry name" value="PHAGE INTEGRASE-RELATED"/>
    <property type="match status" value="1"/>
</dbReference>
<evidence type="ECO:0000313" key="5">
    <source>
        <dbReference type="EMBL" id="MBO3084113.1"/>
    </source>
</evidence>
<dbReference type="PROSITE" id="PS51898">
    <property type="entry name" value="TYR_RECOMBINASE"/>
    <property type="match status" value="1"/>
</dbReference>
<dbReference type="InterPro" id="IPR050090">
    <property type="entry name" value="Tyrosine_recombinase_XerCD"/>
</dbReference>
<evidence type="ECO:0000256" key="1">
    <source>
        <dbReference type="ARBA" id="ARBA00008857"/>
    </source>
</evidence>
<sequence>MDLTIGRSKEGKSRTEFARKVRSCCEMLAGAEPRSMSTEDVRAFPWHQVSVEQAEDFRRAIYARYGPQTTRNDMVSAVRRVVAQCYKAGLMSALRHDLLLDALYTLAPGPSSKRRRLSSLEIADLLAACETLGTPTERARNSAIVALFWTSGMRVGELVNIRVDDWDRTGNTILLRDTKNGRNHVVFVHPGTSGYLERWLGFRGPGQGALFCPTRGSEKRALSPCGIRYILRKRADAAGVAPFGCHDFRRTFATCMLERHDAFLVSSLMNHKKPQSTMVYDLRGDEAKIAAVAGLYLPSLGTTASGNETARRRSAA</sequence>
<name>A0ABS3SED1_9CELL</name>
<reference evidence="5 6" key="1">
    <citation type="submission" date="2021-03" db="EMBL/GenBank/DDBJ databases">
        <title>novel species in genus Cellulomonas.</title>
        <authorList>
            <person name="Zhang G."/>
        </authorList>
    </citation>
    <scope>NUCLEOTIDE SEQUENCE [LARGE SCALE GENOMIC DNA]</scope>
    <source>
        <strain evidence="6">zg-ZUI188</strain>
    </source>
</reference>
<dbReference type="Gene3D" id="1.10.443.10">
    <property type="entry name" value="Intergrase catalytic core"/>
    <property type="match status" value="1"/>
</dbReference>
<keyword evidence="3" id="KW-0233">DNA recombination</keyword>
<evidence type="ECO:0000313" key="6">
    <source>
        <dbReference type="Proteomes" id="UP000678317"/>
    </source>
</evidence>
<dbReference type="Proteomes" id="UP000678317">
    <property type="component" value="Unassembled WGS sequence"/>
</dbReference>